<dbReference type="RefSeq" id="YP_002221468.1">
    <property type="nucleotide sequence ID" value="NC_011217.1"/>
</dbReference>
<feature type="transmembrane region" description="Helical" evidence="1">
    <location>
        <begin position="38"/>
        <end position="58"/>
    </location>
</feature>
<feature type="transmembrane region" description="Helical" evidence="1">
    <location>
        <begin position="107"/>
        <end position="126"/>
    </location>
</feature>
<evidence type="ECO:0000313" key="2">
    <source>
        <dbReference type="EMBL" id="ABV26224.1"/>
    </source>
</evidence>
<keyword evidence="1" id="KW-0812">Transmembrane</keyword>
<organism evidence="2 3">
    <name type="scientific">Sulfolobus spindle-shaped virus 5</name>
    <dbReference type="NCBI Taxonomy" id="459291"/>
    <lineage>
        <taxon>Viruses</taxon>
        <taxon>Viruses incertae sedis</taxon>
        <taxon>Fuselloviridae</taxon>
        <taxon>Alphafusellovirus</taxon>
        <taxon>Alphafusellovirus hveragerdiense</taxon>
    </lineage>
</organism>
<dbReference type="GeneID" id="6904131"/>
<proteinExistence type="predicted"/>
<sequence length="167" mass="18094">MGTKLIIYVLLFDIFLSLMVGAYSGITPPSIPPEPSYSIAQAIASSIVWTVGWGPLTLWGPVTLIPPFSILGANFPGLTLPGLTIPGVTLFSISFSWLAPILYVSEWLVWISQVISSVISYLFSIFTSSISLLANVSVVGPFLTAFVLIVNFILIWELVKLIRGYGP</sequence>
<reference evidence="2 3" key="1">
    <citation type="submission" date="2007-07" db="EMBL/GenBank/DDBJ databases">
        <title>Horizontal gene transfer between genetic elements sharing a same Sulfolobus host.</title>
        <authorList>
            <person name="Peng X."/>
        </authorList>
    </citation>
    <scope>NUCLEOTIDE SEQUENCE [LARGE SCALE GENOMIC DNA]</scope>
</reference>
<name>B5KLE8_9VIRU</name>
<keyword evidence="1" id="KW-0472">Membrane</keyword>
<dbReference type="KEGG" id="vg:6904131"/>
<dbReference type="Pfam" id="PF17615">
    <property type="entry name" value="C166"/>
    <property type="match status" value="1"/>
</dbReference>
<dbReference type="Proteomes" id="UP000001855">
    <property type="component" value="Segment"/>
</dbReference>
<accession>B5KLE8</accession>
<keyword evidence="3" id="KW-1185">Reference proteome</keyword>
<keyword evidence="1" id="KW-1133">Transmembrane helix</keyword>
<evidence type="ECO:0000256" key="1">
    <source>
        <dbReference type="SAM" id="Phobius"/>
    </source>
</evidence>
<protein>
    <submittedName>
        <fullName evidence="2">Uncharacterized protein</fullName>
    </submittedName>
</protein>
<dbReference type="OrthoDB" id="12781at10239"/>
<feature type="transmembrane region" description="Helical" evidence="1">
    <location>
        <begin position="78"/>
        <end position="100"/>
    </location>
</feature>
<feature type="transmembrane region" description="Helical" evidence="1">
    <location>
        <begin position="138"/>
        <end position="159"/>
    </location>
</feature>
<evidence type="ECO:0000313" key="3">
    <source>
        <dbReference type="Proteomes" id="UP000001855"/>
    </source>
</evidence>
<feature type="transmembrane region" description="Helical" evidence="1">
    <location>
        <begin position="6"/>
        <end position="26"/>
    </location>
</feature>
<dbReference type="EMBL" id="EU030939">
    <property type="protein sequence ID" value="ABV26224.1"/>
    <property type="molecule type" value="Genomic_DNA"/>
</dbReference>